<sequence>MLDAALNSFGPLPEGSFVLISDTVAASGEFLLHYFLQKQLAPTLTASPRRNSDWPNDGTVNYRNTDSDGTRDAHRVCLITLSESISHYNNVAKKLGYSLSKLLKSGQLSVIDLLSEPYIWHSQRQMSSKTATVCGPVRIRKDEMVSSAVTSEGLQPTAVAKFAAAASSQSCLRGGSPFNRTPEVGMPTGGSTSRAECTTHISEQDTGESGLRGRAANALPGVTRFTFSVGCNVGDRTLDSSGEEDGEARQHEHPFRVLLEQLRETLARWSRRPKEGGNVRCKGSIDLTGRDPESVECTCIVIDDVSLLHVAAGGNAAHVLDFLQYCRSLCVGGRRCSLVVLMHADVDGDVSAGSYVEASEKTASASLLQHQLQHWADAVITVSPLSTGHAADVHGQITVTHRVRSCLWRKGHCSSAATVGLGMEPGLRLSSGNSDRVGCFQFRVLENGVRFFLAGSA</sequence>
<evidence type="ECO:0000256" key="2">
    <source>
        <dbReference type="ARBA" id="ARBA00008837"/>
    </source>
</evidence>
<feature type="region of interest" description="Disordered" evidence="3">
    <location>
        <begin position="174"/>
        <end position="195"/>
    </location>
</feature>
<dbReference type="GO" id="GO:0033588">
    <property type="term" value="C:elongator holoenzyme complex"/>
    <property type="evidence" value="ECO:0007669"/>
    <property type="project" value="InterPro"/>
</dbReference>
<dbReference type="Gene3D" id="3.40.50.300">
    <property type="entry name" value="P-loop containing nucleotide triphosphate hydrolases"/>
    <property type="match status" value="2"/>
</dbReference>
<dbReference type="AlphaFoldDB" id="A0A388L459"/>
<protein>
    <recommendedName>
        <fullName evidence="6">Elongator complex protein 6</fullName>
    </recommendedName>
</protein>
<dbReference type="Pfam" id="PF09807">
    <property type="entry name" value="ELP6"/>
    <property type="match status" value="1"/>
</dbReference>
<dbReference type="CDD" id="cd19495">
    <property type="entry name" value="Elp6"/>
    <property type="match status" value="1"/>
</dbReference>
<proteinExistence type="inferred from homology"/>
<accession>A0A388L459</accession>
<evidence type="ECO:0000256" key="3">
    <source>
        <dbReference type="SAM" id="MobiDB-lite"/>
    </source>
</evidence>
<evidence type="ECO:0000313" key="4">
    <source>
        <dbReference type="EMBL" id="GBG77028.1"/>
    </source>
</evidence>
<dbReference type="Gramene" id="GBG77028">
    <property type="protein sequence ID" value="GBG77028"/>
    <property type="gene ID" value="CBR_g23354"/>
</dbReference>
<organism evidence="4 5">
    <name type="scientific">Chara braunii</name>
    <name type="common">Braun's stonewort</name>
    <dbReference type="NCBI Taxonomy" id="69332"/>
    <lineage>
        <taxon>Eukaryota</taxon>
        <taxon>Viridiplantae</taxon>
        <taxon>Streptophyta</taxon>
        <taxon>Charophyceae</taxon>
        <taxon>Charales</taxon>
        <taxon>Characeae</taxon>
        <taxon>Chara</taxon>
    </lineage>
</organism>
<comment type="similarity">
    <text evidence="2">Belongs to the ELP6 family.</text>
</comment>
<name>A0A388L459_CHABU</name>
<dbReference type="STRING" id="69332.A0A388L459"/>
<comment type="caution">
    <text evidence="4">The sequence shown here is derived from an EMBL/GenBank/DDBJ whole genome shotgun (WGS) entry which is preliminary data.</text>
</comment>
<dbReference type="UniPathway" id="UPA00988"/>
<evidence type="ECO:0000256" key="1">
    <source>
        <dbReference type="ARBA" id="ARBA00005043"/>
    </source>
</evidence>
<dbReference type="OrthoDB" id="9995306at2759"/>
<dbReference type="PANTHER" id="PTHR16184:SF6">
    <property type="entry name" value="ELONGATOR COMPLEX PROTEIN 6"/>
    <property type="match status" value="1"/>
</dbReference>
<evidence type="ECO:0008006" key="6">
    <source>
        <dbReference type="Google" id="ProtNLM"/>
    </source>
</evidence>
<dbReference type="EMBL" id="BFEA01000258">
    <property type="protein sequence ID" value="GBG77028.1"/>
    <property type="molecule type" value="Genomic_DNA"/>
</dbReference>
<reference evidence="4 5" key="1">
    <citation type="journal article" date="2018" name="Cell">
        <title>The Chara Genome: Secondary Complexity and Implications for Plant Terrestrialization.</title>
        <authorList>
            <person name="Nishiyama T."/>
            <person name="Sakayama H."/>
            <person name="Vries J.D."/>
            <person name="Buschmann H."/>
            <person name="Saint-Marcoux D."/>
            <person name="Ullrich K.K."/>
            <person name="Haas F.B."/>
            <person name="Vanderstraeten L."/>
            <person name="Becker D."/>
            <person name="Lang D."/>
            <person name="Vosolsobe S."/>
            <person name="Rombauts S."/>
            <person name="Wilhelmsson P.K.I."/>
            <person name="Janitza P."/>
            <person name="Kern R."/>
            <person name="Heyl A."/>
            <person name="Rumpler F."/>
            <person name="Villalobos L.I.A.C."/>
            <person name="Clay J.M."/>
            <person name="Skokan R."/>
            <person name="Toyoda A."/>
            <person name="Suzuki Y."/>
            <person name="Kagoshima H."/>
            <person name="Schijlen E."/>
            <person name="Tajeshwar N."/>
            <person name="Catarino B."/>
            <person name="Hetherington A.J."/>
            <person name="Saltykova A."/>
            <person name="Bonnot C."/>
            <person name="Breuninger H."/>
            <person name="Symeonidi A."/>
            <person name="Radhakrishnan G.V."/>
            <person name="Van Nieuwerburgh F."/>
            <person name="Deforce D."/>
            <person name="Chang C."/>
            <person name="Karol K.G."/>
            <person name="Hedrich R."/>
            <person name="Ulvskov P."/>
            <person name="Glockner G."/>
            <person name="Delwiche C.F."/>
            <person name="Petrasek J."/>
            <person name="Van de Peer Y."/>
            <person name="Friml J."/>
            <person name="Beilby M."/>
            <person name="Dolan L."/>
            <person name="Kohara Y."/>
            <person name="Sugano S."/>
            <person name="Fujiyama A."/>
            <person name="Delaux P.-M."/>
            <person name="Quint M."/>
            <person name="TheiBen G."/>
            <person name="Hagemann M."/>
            <person name="Harholt J."/>
            <person name="Dunand C."/>
            <person name="Zachgo S."/>
            <person name="Langdale J."/>
            <person name="Maumus F."/>
            <person name="Straeten D.V.D."/>
            <person name="Gould S.B."/>
            <person name="Rensing S.A."/>
        </authorList>
    </citation>
    <scope>NUCLEOTIDE SEQUENCE [LARGE SCALE GENOMIC DNA]</scope>
    <source>
        <strain evidence="4 5">S276</strain>
    </source>
</reference>
<comment type="pathway">
    <text evidence="1">tRNA modification; 5-methoxycarbonylmethyl-2-thiouridine-tRNA biosynthesis.</text>
</comment>
<feature type="region of interest" description="Disordered" evidence="3">
    <location>
        <begin position="46"/>
        <end position="67"/>
    </location>
</feature>
<evidence type="ECO:0000313" key="5">
    <source>
        <dbReference type="Proteomes" id="UP000265515"/>
    </source>
</evidence>
<dbReference type="PANTHER" id="PTHR16184">
    <property type="entry name" value="ELONGATOR COMPLEX PROTEIN 6"/>
    <property type="match status" value="1"/>
</dbReference>
<gene>
    <name evidence="4" type="ORF">CBR_g23354</name>
</gene>
<dbReference type="InterPro" id="IPR018627">
    <property type="entry name" value="ELP6"/>
</dbReference>
<dbReference type="Proteomes" id="UP000265515">
    <property type="component" value="Unassembled WGS sequence"/>
</dbReference>
<keyword evidence="5" id="KW-1185">Reference proteome</keyword>
<dbReference type="InterPro" id="IPR027417">
    <property type="entry name" value="P-loop_NTPase"/>
</dbReference>
<dbReference type="GO" id="GO:0002098">
    <property type="term" value="P:tRNA wobble uridine modification"/>
    <property type="evidence" value="ECO:0007669"/>
    <property type="project" value="InterPro"/>
</dbReference>